<gene>
    <name evidence="2" type="ORF">ACFOZ4_34140</name>
</gene>
<keyword evidence="3" id="KW-1185">Reference proteome</keyword>
<dbReference type="RefSeq" id="WP_253760666.1">
    <property type="nucleotide sequence ID" value="NZ_JAMZDZ010000001.1"/>
</dbReference>
<proteinExistence type="predicted"/>
<comment type="caution">
    <text evidence="2">The sequence shown here is derived from an EMBL/GenBank/DDBJ whole genome shotgun (WGS) entry which is preliminary data.</text>
</comment>
<reference evidence="3" key="1">
    <citation type="journal article" date="2019" name="Int. J. Syst. Evol. Microbiol.">
        <title>The Global Catalogue of Microorganisms (GCM) 10K type strain sequencing project: providing services to taxonomists for standard genome sequencing and annotation.</title>
        <authorList>
            <consortium name="The Broad Institute Genomics Platform"/>
            <consortium name="The Broad Institute Genome Sequencing Center for Infectious Disease"/>
            <person name="Wu L."/>
            <person name="Ma J."/>
        </authorList>
    </citation>
    <scope>NUCLEOTIDE SEQUENCE [LARGE SCALE GENOMIC DNA]</scope>
    <source>
        <strain evidence="3">CGMCC 4.7289</strain>
    </source>
</reference>
<protein>
    <recommendedName>
        <fullName evidence="4">ATP-grasp-modified RiPP</fullName>
    </recommendedName>
</protein>
<dbReference type="EMBL" id="JBHSAY010000024">
    <property type="protein sequence ID" value="MFC4135681.1"/>
    <property type="molecule type" value="Genomic_DNA"/>
</dbReference>
<feature type="compositionally biased region" description="Polar residues" evidence="1">
    <location>
        <begin position="59"/>
        <end position="70"/>
    </location>
</feature>
<accession>A0ABV8LZ93</accession>
<evidence type="ECO:0000313" key="3">
    <source>
        <dbReference type="Proteomes" id="UP001595816"/>
    </source>
</evidence>
<sequence>MTTSTPPRVIAPLFAPSALLPMGEPGGVAYPMQHTPGELRPFGASLAVPMPQAGKHSTDSTSPATKQATQRSDDGKVYPDTLPDTGSDS</sequence>
<name>A0ABV8LZ93_9ACTN</name>
<organism evidence="2 3">
    <name type="scientific">Hamadaea flava</name>
    <dbReference type="NCBI Taxonomy" id="1742688"/>
    <lineage>
        <taxon>Bacteria</taxon>
        <taxon>Bacillati</taxon>
        <taxon>Actinomycetota</taxon>
        <taxon>Actinomycetes</taxon>
        <taxon>Micromonosporales</taxon>
        <taxon>Micromonosporaceae</taxon>
        <taxon>Hamadaea</taxon>
    </lineage>
</organism>
<dbReference type="Proteomes" id="UP001595816">
    <property type="component" value="Unassembled WGS sequence"/>
</dbReference>
<evidence type="ECO:0008006" key="4">
    <source>
        <dbReference type="Google" id="ProtNLM"/>
    </source>
</evidence>
<feature type="region of interest" description="Disordered" evidence="1">
    <location>
        <begin position="29"/>
        <end position="89"/>
    </location>
</feature>
<evidence type="ECO:0000256" key="1">
    <source>
        <dbReference type="SAM" id="MobiDB-lite"/>
    </source>
</evidence>
<evidence type="ECO:0000313" key="2">
    <source>
        <dbReference type="EMBL" id="MFC4135681.1"/>
    </source>
</evidence>